<protein>
    <submittedName>
        <fullName evidence="2">NADH dehydrogenase subunit 6</fullName>
    </submittedName>
</protein>
<dbReference type="EMBL" id="KX254564">
    <property type="protein sequence ID" value="ANP25577.1"/>
    <property type="molecule type" value="Genomic_DNA"/>
</dbReference>
<dbReference type="AlphaFoldDB" id="A0A1B0ZD73"/>
<keyword evidence="1" id="KW-0472">Membrane</keyword>
<keyword evidence="1" id="KW-0812">Transmembrane</keyword>
<accession>A0A1B0ZD73</accession>
<keyword evidence="1" id="KW-1133">Transmembrane helix</keyword>
<sequence>MEVFVLFFLLVVSQMFLSFSFPLALGAVILSLGVLVALLMVMVGGPLFGFSFFMVLVGGVLVVFGYTISLVPFIKVEGKGMVFNSKWFYLSLFFVSCSFWWMVSSETYKWVFLSGVEIFFFSGEWGVIIVLLSVLLLVVMITVVSVAGKQHGALIK</sequence>
<feature type="transmembrane region" description="Helical" evidence="1">
    <location>
        <begin position="87"/>
        <end position="105"/>
    </location>
</feature>
<evidence type="ECO:0000256" key="1">
    <source>
        <dbReference type="SAM" id="Phobius"/>
    </source>
</evidence>
<organism evidence="2">
    <name type="scientific">Corbicula fluminea</name>
    <name type="common">Asian freshwater clam</name>
    <name type="synonym">Tellina fluminea</name>
    <dbReference type="NCBI Taxonomy" id="45949"/>
    <lineage>
        <taxon>Eukaryota</taxon>
        <taxon>Metazoa</taxon>
        <taxon>Spiralia</taxon>
        <taxon>Lophotrochozoa</taxon>
        <taxon>Mollusca</taxon>
        <taxon>Bivalvia</taxon>
        <taxon>Autobranchia</taxon>
        <taxon>Heteroconchia</taxon>
        <taxon>Euheterodonta</taxon>
        <taxon>Imparidentia</taxon>
        <taxon>Neoheterodontei</taxon>
        <taxon>Venerida</taxon>
        <taxon>Cyrenoidea</taxon>
        <taxon>Cyrenidae</taxon>
        <taxon>Corbicula</taxon>
    </lineage>
</organism>
<proteinExistence type="predicted"/>
<reference evidence="2" key="1">
    <citation type="submission" date="2016-05" db="EMBL/GenBank/DDBJ databases">
        <authorList>
            <person name="Lavstsen T."/>
            <person name="Jespersen J.S."/>
        </authorList>
    </citation>
    <scope>NUCLEOTIDE SEQUENCE</scope>
</reference>
<geneLocation type="mitochondrion" evidence="2"/>
<feature type="transmembrane region" description="Helical" evidence="1">
    <location>
        <begin position="36"/>
        <end position="66"/>
    </location>
</feature>
<gene>
    <name evidence="2" type="primary">ND6</name>
</gene>
<evidence type="ECO:0000313" key="2">
    <source>
        <dbReference type="EMBL" id="ANP25577.1"/>
    </source>
</evidence>
<name>A0A1B0ZD73_CORFM</name>
<feature type="transmembrane region" description="Helical" evidence="1">
    <location>
        <begin position="125"/>
        <end position="147"/>
    </location>
</feature>
<keyword evidence="2" id="KW-0496">Mitochondrion</keyword>